<proteinExistence type="predicted"/>
<protein>
    <submittedName>
        <fullName evidence="2">Uncharacterized protein</fullName>
    </submittedName>
</protein>
<dbReference type="EMBL" id="CP053096">
    <property type="protein sequence ID" value="QJR43484.1"/>
    <property type="molecule type" value="Genomic_DNA"/>
</dbReference>
<dbReference type="Proteomes" id="UP000500686">
    <property type="component" value="Chromosome"/>
</dbReference>
<sequence length="233" mass="27077">MQNNTYWRFKQQQFRTLKISRNLDKTEIASSHPLVVFYTDDKVYYLTAKTWRNQIPQDKDLDVYFKNGSIDHGRGEIINCSSINIMNRKEFESIFEPMKYPNGESISSDKYAEIINKLNENIQDGNIAFNECYLSKDRNNKIIVDWKDKVNTSEIKDLKENINAISLLDKNELQDFLNGNDKILDNKKNVLKDKPPKSLCSNEMKPNAGKPFPNNPKPETSPPAETFTLKLKM</sequence>
<dbReference type="NCBIfam" id="NF045891">
    <property type="entry name" value="ICE_Mbov_0400"/>
    <property type="match status" value="1"/>
</dbReference>
<dbReference type="AlphaFoldDB" id="A0A6M4J912"/>
<organism evidence="2 3">
    <name type="scientific">Mycoplasma miroungigenitalium</name>
    <dbReference type="NCBI Taxonomy" id="754515"/>
    <lineage>
        <taxon>Bacteria</taxon>
        <taxon>Bacillati</taxon>
        <taxon>Mycoplasmatota</taxon>
        <taxon>Mollicutes</taxon>
        <taxon>Mycoplasmataceae</taxon>
        <taxon>Mycoplasma</taxon>
    </lineage>
</organism>
<reference evidence="2 3" key="1">
    <citation type="submission" date="2020-05" db="EMBL/GenBank/DDBJ databases">
        <title>Novel Mycoplasma species detected in Mirounga angustirostris (northern elephant seal) from the USA.</title>
        <authorList>
            <person name="Volokhov D.V."/>
        </authorList>
    </citation>
    <scope>NUCLEOTIDE SEQUENCE [LARGE SCALE GENOMIC DNA]</scope>
    <source>
        <strain evidence="2 3">Mirounga ES2806-GEN</strain>
    </source>
</reference>
<name>A0A6M4J912_9MOLU</name>
<accession>A0A6M4J912</accession>
<dbReference type="KEGG" id="mmir:HLA87_01630"/>
<keyword evidence="3" id="KW-1185">Reference proteome</keyword>
<gene>
    <name evidence="2" type="ORF">HLA87_01630</name>
</gene>
<feature type="compositionally biased region" description="Basic and acidic residues" evidence="1">
    <location>
        <begin position="187"/>
        <end position="196"/>
    </location>
</feature>
<evidence type="ECO:0000313" key="3">
    <source>
        <dbReference type="Proteomes" id="UP000500686"/>
    </source>
</evidence>
<dbReference type="RefSeq" id="WP_171111275.1">
    <property type="nucleotide sequence ID" value="NZ_CP053096.1"/>
</dbReference>
<feature type="region of interest" description="Disordered" evidence="1">
    <location>
        <begin position="187"/>
        <end position="233"/>
    </location>
</feature>
<evidence type="ECO:0000256" key="1">
    <source>
        <dbReference type="SAM" id="MobiDB-lite"/>
    </source>
</evidence>
<evidence type="ECO:0000313" key="2">
    <source>
        <dbReference type="EMBL" id="QJR43484.1"/>
    </source>
</evidence>